<keyword evidence="3" id="KW-1185">Reference proteome</keyword>
<sequence length="375" mass="43388">MAQNTGDKQILYRRNLTPHSVLPSIPRSRSSTDPKGYSYNRIKCAASLDKLPDDVLFNILSYLNPGDLLSVACICQRFSSLASDNLIWKKIYKVYLNKTSNDPHFLWKIKCIRGAKEKRLKLLKKPKADPYTGLTTGFNQIINLKIIWTLILTNHDGDNHKYYSEDFSTFKTSASVRWFSLESISLSRLRRVRIIASIPLFYNIKNQKALGKTSTKSLMLDKKFDWSKTKKTNMAGDDHIDIYYLMDNLMLAAWKGNDEAAFWHYLLPCHNLLDRCLKGTVDGIFSSKIVKAPRCDIDPKYGLHSYTCVIELRNQRQSILCERFRNINNSENYSESGWIAFPLINIHEPHIPLSRQLNFLWKTELFKGKIKACFI</sequence>
<protein>
    <submittedName>
        <fullName evidence="2">DgyrCDS1918</fullName>
    </submittedName>
</protein>
<organism evidence="2 3">
    <name type="scientific">Dimorphilus gyrociliatus</name>
    <dbReference type="NCBI Taxonomy" id="2664684"/>
    <lineage>
        <taxon>Eukaryota</taxon>
        <taxon>Metazoa</taxon>
        <taxon>Spiralia</taxon>
        <taxon>Lophotrochozoa</taxon>
        <taxon>Annelida</taxon>
        <taxon>Polychaeta</taxon>
        <taxon>Polychaeta incertae sedis</taxon>
        <taxon>Dinophilidae</taxon>
        <taxon>Dimorphilus</taxon>
    </lineage>
</organism>
<dbReference type="PANTHER" id="PTHR46731:SF1">
    <property type="entry name" value="F-BOX ONLY PROTEIN 15"/>
    <property type="match status" value="1"/>
</dbReference>
<evidence type="ECO:0000259" key="1">
    <source>
        <dbReference type="PROSITE" id="PS50181"/>
    </source>
</evidence>
<dbReference type="Gene3D" id="1.20.1280.50">
    <property type="match status" value="1"/>
</dbReference>
<evidence type="ECO:0000313" key="2">
    <source>
        <dbReference type="EMBL" id="CAD5112696.1"/>
    </source>
</evidence>
<proteinExistence type="predicted"/>
<dbReference type="SMART" id="SM00256">
    <property type="entry name" value="FBOX"/>
    <property type="match status" value="1"/>
</dbReference>
<name>A0A7I8VDT7_9ANNE</name>
<dbReference type="InterPro" id="IPR001810">
    <property type="entry name" value="F-box_dom"/>
</dbReference>
<dbReference type="OrthoDB" id="3219396at2759"/>
<dbReference type="SUPFAM" id="SSF81383">
    <property type="entry name" value="F-box domain"/>
    <property type="match status" value="1"/>
</dbReference>
<dbReference type="GO" id="GO:0019005">
    <property type="term" value="C:SCF ubiquitin ligase complex"/>
    <property type="evidence" value="ECO:0007669"/>
    <property type="project" value="TreeGrafter"/>
</dbReference>
<dbReference type="Pfam" id="PF12937">
    <property type="entry name" value="F-box-like"/>
    <property type="match status" value="1"/>
</dbReference>
<feature type="domain" description="F-box" evidence="1">
    <location>
        <begin position="45"/>
        <end position="91"/>
    </location>
</feature>
<dbReference type="InterPro" id="IPR036047">
    <property type="entry name" value="F-box-like_dom_sf"/>
</dbReference>
<dbReference type="EMBL" id="CAJFCJ010000002">
    <property type="protein sequence ID" value="CAD5112696.1"/>
    <property type="molecule type" value="Genomic_DNA"/>
</dbReference>
<dbReference type="PROSITE" id="PS50181">
    <property type="entry name" value="FBOX"/>
    <property type="match status" value="1"/>
</dbReference>
<dbReference type="Proteomes" id="UP000549394">
    <property type="component" value="Unassembled WGS sequence"/>
</dbReference>
<accession>A0A7I8VDT7</accession>
<gene>
    <name evidence="2" type="ORF">DGYR_LOCUS1792</name>
</gene>
<dbReference type="PANTHER" id="PTHR46731">
    <property type="entry name" value="F-BOX ONLY PROTEIN 15"/>
    <property type="match status" value="1"/>
</dbReference>
<dbReference type="AlphaFoldDB" id="A0A7I8VDT7"/>
<comment type="caution">
    <text evidence="2">The sequence shown here is derived from an EMBL/GenBank/DDBJ whole genome shotgun (WGS) entry which is preliminary data.</text>
</comment>
<reference evidence="2 3" key="1">
    <citation type="submission" date="2020-08" db="EMBL/GenBank/DDBJ databases">
        <authorList>
            <person name="Hejnol A."/>
        </authorList>
    </citation>
    <scope>NUCLEOTIDE SEQUENCE [LARGE SCALE GENOMIC DNA]</scope>
</reference>
<evidence type="ECO:0000313" key="3">
    <source>
        <dbReference type="Proteomes" id="UP000549394"/>
    </source>
</evidence>